<dbReference type="GO" id="GO:0051539">
    <property type="term" value="F:4 iron, 4 sulfur cluster binding"/>
    <property type="evidence" value="ECO:0007669"/>
    <property type="project" value="UniProtKB-KW"/>
</dbReference>
<organism evidence="7">
    <name type="scientific">marine sediment metagenome</name>
    <dbReference type="NCBI Taxonomy" id="412755"/>
    <lineage>
        <taxon>unclassified sequences</taxon>
        <taxon>metagenomes</taxon>
        <taxon>ecological metagenomes</taxon>
    </lineage>
</organism>
<dbReference type="PANTHER" id="PTHR43255">
    <property type="entry name" value="IRON-SULFUR-BINDING OXIDOREDUCTASE FADF-RELATED-RELATED"/>
    <property type="match status" value="1"/>
</dbReference>
<name>X0VI46_9ZZZZ</name>
<dbReference type="GO" id="GO:0016491">
    <property type="term" value="F:oxidoreductase activity"/>
    <property type="evidence" value="ECO:0007669"/>
    <property type="project" value="UniProtKB-KW"/>
</dbReference>
<dbReference type="EMBL" id="BARS01023498">
    <property type="protein sequence ID" value="GAG12158.1"/>
    <property type="molecule type" value="Genomic_DNA"/>
</dbReference>
<evidence type="ECO:0000313" key="7">
    <source>
        <dbReference type="EMBL" id="GAG12158.1"/>
    </source>
</evidence>
<accession>X0VI46</accession>
<keyword evidence="3" id="KW-0560">Oxidoreductase</keyword>
<keyword evidence="4" id="KW-0408">Iron</keyword>
<reference evidence="7" key="1">
    <citation type="journal article" date="2014" name="Front. Microbiol.">
        <title>High frequency of phylogenetically diverse reductive dehalogenase-homologous genes in deep subseafloor sedimentary metagenomes.</title>
        <authorList>
            <person name="Kawai M."/>
            <person name="Futagami T."/>
            <person name="Toyoda A."/>
            <person name="Takaki Y."/>
            <person name="Nishi S."/>
            <person name="Hori S."/>
            <person name="Arai W."/>
            <person name="Tsubouchi T."/>
            <person name="Morono Y."/>
            <person name="Uchiyama I."/>
            <person name="Ito T."/>
            <person name="Fujiyama A."/>
            <person name="Inagaki F."/>
            <person name="Takami H."/>
        </authorList>
    </citation>
    <scope>NUCLEOTIDE SEQUENCE</scope>
    <source>
        <strain evidence="7">Expedition CK06-06</strain>
    </source>
</reference>
<evidence type="ECO:0000256" key="3">
    <source>
        <dbReference type="ARBA" id="ARBA00023002"/>
    </source>
</evidence>
<dbReference type="PANTHER" id="PTHR43255:SF1">
    <property type="entry name" value="IRON-SULFUR-BINDING OXIDOREDUCTASE FADF-RELATED"/>
    <property type="match status" value="1"/>
</dbReference>
<feature type="non-terminal residue" evidence="7">
    <location>
        <position position="1"/>
    </location>
</feature>
<evidence type="ECO:0000256" key="2">
    <source>
        <dbReference type="ARBA" id="ARBA00022723"/>
    </source>
</evidence>
<evidence type="ECO:0000256" key="5">
    <source>
        <dbReference type="ARBA" id="ARBA00023014"/>
    </source>
</evidence>
<dbReference type="AlphaFoldDB" id="X0VI46"/>
<protein>
    <recommendedName>
        <fullName evidence="6">Cysteine-rich domain-containing protein</fullName>
    </recommendedName>
</protein>
<dbReference type="InterPro" id="IPR004017">
    <property type="entry name" value="Cys_rich_dom"/>
</dbReference>
<dbReference type="GO" id="GO:0046872">
    <property type="term" value="F:metal ion binding"/>
    <property type="evidence" value="ECO:0007669"/>
    <property type="project" value="UniProtKB-KW"/>
</dbReference>
<proteinExistence type="predicted"/>
<keyword evidence="5" id="KW-0411">Iron-sulfur</keyword>
<keyword evidence="1" id="KW-0004">4Fe-4S</keyword>
<dbReference type="InterPro" id="IPR051460">
    <property type="entry name" value="HdrC_iron-sulfur_subunit"/>
</dbReference>
<evidence type="ECO:0000256" key="1">
    <source>
        <dbReference type="ARBA" id="ARBA00022485"/>
    </source>
</evidence>
<keyword evidence="2" id="KW-0479">Metal-binding</keyword>
<dbReference type="GO" id="GO:0005886">
    <property type="term" value="C:plasma membrane"/>
    <property type="evidence" value="ECO:0007669"/>
    <property type="project" value="TreeGrafter"/>
</dbReference>
<evidence type="ECO:0000256" key="4">
    <source>
        <dbReference type="ARBA" id="ARBA00023004"/>
    </source>
</evidence>
<comment type="caution">
    <text evidence="7">The sequence shown here is derived from an EMBL/GenBank/DDBJ whole genome shotgun (WGS) entry which is preliminary data.</text>
</comment>
<feature type="domain" description="Cysteine-rich" evidence="6">
    <location>
        <begin position="68"/>
        <end position="157"/>
    </location>
</feature>
<evidence type="ECO:0000259" key="6">
    <source>
        <dbReference type="Pfam" id="PF02754"/>
    </source>
</evidence>
<gene>
    <name evidence="7" type="ORF">S01H1_37418</name>
</gene>
<dbReference type="Pfam" id="PF02754">
    <property type="entry name" value="CCG"/>
    <property type="match status" value="1"/>
</dbReference>
<sequence length="196" mass="22973">FEKAGISTIVTACAECYRTFKVDYPKLFEDFNQKFAVKHIIEYIYEMWKKGKIEFVGKNESEERITFTYHDPCRLSRFLPEDNDITDNTREIFKEFKKLGYIFNEMEHNKSNSLCCGVNSWMNCNEKSKALRYKRMLEAKSAGSIMLTSCPKCKIHLSCLQDDYEDISSIEISDFSEFLVNHIKVIDSNKNSDVKK</sequence>